<keyword evidence="2" id="KW-1185">Reference proteome</keyword>
<dbReference type="EMBL" id="KV441477">
    <property type="protein sequence ID" value="OAG21213.1"/>
    <property type="molecule type" value="Genomic_DNA"/>
</dbReference>
<gene>
    <name evidence="1" type="ORF">CC77DRAFT_860871</name>
</gene>
<reference evidence="1 2" key="1">
    <citation type="submission" date="2016-05" db="EMBL/GenBank/DDBJ databases">
        <title>Comparative analysis of secretome profiles of manganese(II)-oxidizing ascomycete fungi.</title>
        <authorList>
            <consortium name="DOE Joint Genome Institute"/>
            <person name="Zeiner C.A."/>
            <person name="Purvine S.O."/>
            <person name="Zink E.M."/>
            <person name="Wu S."/>
            <person name="Pasa-Tolic L."/>
            <person name="Chaput D.L."/>
            <person name="Haridas S."/>
            <person name="Grigoriev I.V."/>
            <person name="Santelli C.M."/>
            <person name="Hansel C.M."/>
        </authorList>
    </citation>
    <scope>NUCLEOTIDE SEQUENCE [LARGE SCALE GENOMIC DNA]</scope>
    <source>
        <strain evidence="1 2">SRC1lrK2f</strain>
    </source>
</reference>
<evidence type="ECO:0000313" key="2">
    <source>
        <dbReference type="Proteomes" id="UP000077248"/>
    </source>
</evidence>
<organism evidence="1 2">
    <name type="scientific">Alternaria alternata</name>
    <name type="common">Alternaria rot fungus</name>
    <name type="synonym">Torula alternata</name>
    <dbReference type="NCBI Taxonomy" id="5599"/>
    <lineage>
        <taxon>Eukaryota</taxon>
        <taxon>Fungi</taxon>
        <taxon>Dikarya</taxon>
        <taxon>Ascomycota</taxon>
        <taxon>Pezizomycotina</taxon>
        <taxon>Dothideomycetes</taxon>
        <taxon>Pleosporomycetidae</taxon>
        <taxon>Pleosporales</taxon>
        <taxon>Pleosporineae</taxon>
        <taxon>Pleosporaceae</taxon>
        <taxon>Alternaria</taxon>
        <taxon>Alternaria sect. Alternaria</taxon>
        <taxon>Alternaria alternata complex</taxon>
    </lineage>
</organism>
<proteinExistence type="predicted"/>
<dbReference type="Proteomes" id="UP000077248">
    <property type="component" value="Unassembled WGS sequence"/>
</dbReference>
<dbReference type="InterPro" id="IPR053178">
    <property type="entry name" value="Osmoadaptation_assoc"/>
</dbReference>
<accession>A0A177DN36</accession>
<evidence type="ECO:0008006" key="3">
    <source>
        <dbReference type="Google" id="ProtNLM"/>
    </source>
</evidence>
<dbReference type="VEuPathDB" id="FungiDB:CC77DRAFT_860871"/>
<dbReference type="AlphaFoldDB" id="A0A177DN36"/>
<dbReference type="PANTHER" id="PTHR38111:SF9">
    <property type="entry name" value="ZN(2)-C6 FUNGAL-TYPE DOMAIN-CONTAINING PROTEIN"/>
    <property type="match status" value="1"/>
</dbReference>
<sequence length="391" mass="44159">MEQFAPADEHTSGEPSLSYNQICGAWINVLPLIAKNRSKDYPLVPAIRALASALRRHSDVDVDGQGCRPRIVEVYCESLRHMGRAIAEARGASSIEHITAIMCLADTDIIAPELKSGWMTHVRAVGDMLERLGPTAFSIGTMHTMFIGFRPLLLLSSILHRHGTFLAREEWITEPFQGQPVSIIQQLLNRACSLPALLERFCEINHISSLPDLVTVNQLEQDFHAVLSRLREWEQTFKSQVSHPLFWSRSDPETWSLPGANALWFPNMMTATSLTHYWAFEIVVRTHISALHQIASTAKGHNSQTHTNVYTEASAEYSLLVLADMICDSTSYLLQPVFKYHGLWSAFFTLPTALRVFRQEQVLSSSRARRSQRIAKLLASRDVYFPENYLV</sequence>
<evidence type="ECO:0000313" key="1">
    <source>
        <dbReference type="EMBL" id="OAG21213.1"/>
    </source>
</evidence>
<dbReference type="RefSeq" id="XP_018386634.1">
    <property type="nucleotide sequence ID" value="XM_018533454.1"/>
</dbReference>
<dbReference type="PANTHER" id="PTHR38111">
    <property type="entry name" value="ZN(2)-C6 FUNGAL-TYPE DOMAIN-CONTAINING PROTEIN-RELATED"/>
    <property type="match status" value="1"/>
</dbReference>
<name>A0A177DN36_ALTAL</name>
<dbReference type="GeneID" id="29119048"/>
<dbReference type="KEGG" id="aalt:CC77DRAFT_860871"/>
<protein>
    <recommendedName>
        <fullName evidence="3">C6 zinc finger domain-containing protein</fullName>
    </recommendedName>
</protein>